<keyword evidence="1" id="KW-0472">Membrane</keyword>
<keyword evidence="1" id="KW-1133">Transmembrane helix</keyword>
<feature type="transmembrane region" description="Helical" evidence="1">
    <location>
        <begin position="54"/>
        <end position="72"/>
    </location>
</feature>
<evidence type="ECO:0008006" key="4">
    <source>
        <dbReference type="Google" id="ProtNLM"/>
    </source>
</evidence>
<feature type="transmembrane region" description="Helical" evidence="1">
    <location>
        <begin position="26"/>
        <end position="48"/>
    </location>
</feature>
<keyword evidence="1" id="KW-0812">Transmembrane</keyword>
<dbReference type="InterPro" id="IPR005325">
    <property type="entry name" value="DUF308_memb"/>
</dbReference>
<feature type="transmembrane region" description="Helical" evidence="1">
    <location>
        <begin position="138"/>
        <end position="157"/>
    </location>
</feature>
<accession>A0A7X3GZT7</accession>
<dbReference type="Pfam" id="PF03729">
    <property type="entry name" value="DUF308"/>
    <property type="match status" value="1"/>
</dbReference>
<dbReference type="PANTHER" id="PTHR34989">
    <property type="entry name" value="PROTEIN HDED"/>
    <property type="match status" value="1"/>
</dbReference>
<feature type="transmembrane region" description="Helical" evidence="1">
    <location>
        <begin position="163"/>
        <end position="185"/>
    </location>
</feature>
<comment type="caution">
    <text evidence="2">The sequence shown here is derived from an EMBL/GenBank/DDBJ whole genome shotgun (WGS) entry which is preliminary data.</text>
</comment>
<dbReference type="RefSeq" id="WP_160417211.1">
    <property type="nucleotide sequence ID" value="NZ_WTKP01000001.1"/>
</dbReference>
<feature type="transmembrane region" description="Helical" evidence="1">
    <location>
        <begin position="79"/>
        <end position="100"/>
    </location>
</feature>
<dbReference type="AlphaFoldDB" id="A0A7X3GZT7"/>
<feature type="transmembrane region" description="Helical" evidence="1">
    <location>
        <begin position="106"/>
        <end position="126"/>
    </location>
</feature>
<evidence type="ECO:0000313" key="2">
    <source>
        <dbReference type="EMBL" id="MWJ27023.1"/>
    </source>
</evidence>
<organism evidence="2 3">
    <name type="scientific">Vreelandella zhuhanensis</name>
    <dbReference type="NCBI Taxonomy" id="2684210"/>
    <lineage>
        <taxon>Bacteria</taxon>
        <taxon>Pseudomonadati</taxon>
        <taxon>Pseudomonadota</taxon>
        <taxon>Gammaproteobacteria</taxon>
        <taxon>Oceanospirillales</taxon>
        <taxon>Halomonadaceae</taxon>
        <taxon>Vreelandella</taxon>
    </lineage>
</organism>
<dbReference type="EMBL" id="WTKP01000001">
    <property type="protein sequence ID" value="MWJ27023.1"/>
    <property type="molecule type" value="Genomic_DNA"/>
</dbReference>
<keyword evidence="3" id="KW-1185">Reference proteome</keyword>
<protein>
    <recommendedName>
        <fullName evidence="4">HdeD family acid-resistance protein</fullName>
    </recommendedName>
</protein>
<evidence type="ECO:0000313" key="3">
    <source>
        <dbReference type="Proteomes" id="UP000437638"/>
    </source>
</evidence>
<reference evidence="2 3" key="1">
    <citation type="submission" date="2019-12" db="EMBL/GenBank/DDBJ databases">
        <title>Halomonas rutogse sp. nov. isolated from two lakes on Tibetan Plateau.</title>
        <authorList>
            <person name="Gao P."/>
        </authorList>
    </citation>
    <scope>NUCLEOTIDE SEQUENCE [LARGE SCALE GENOMIC DNA]</scope>
    <source>
        <strain evidence="2 3">ZH2S</strain>
    </source>
</reference>
<gene>
    <name evidence="2" type="ORF">GPM19_02180</name>
</gene>
<proteinExistence type="predicted"/>
<dbReference type="GO" id="GO:0005886">
    <property type="term" value="C:plasma membrane"/>
    <property type="evidence" value="ECO:0007669"/>
    <property type="project" value="TreeGrafter"/>
</dbReference>
<name>A0A7X3GZT7_9GAMM</name>
<evidence type="ECO:0000256" key="1">
    <source>
        <dbReference type="SAM" id="Phobius"/>
    </source>
</evidence>
<dbReference type="InterPro" id="IPR052712">
    <property type="entry name" value="Acid_resist_chaperone_HdeD"/>
</dbReference>
<dbReference type="PANTHER" id="PTHR34989:SF1">
    <property type="entry name" value="PROTEIN HDED"/>
    <property type="match status" value="1"/>
</dbReference>
<sequence length="190" mass="20682">MVNSTNKLEIRIQDTLIKDIKRHRGWFTGLGIVFLLLGIAAMIFPWVAALSIDIIVGLLLLVAGIAQMLQSFSIPRWRGFLLSIGLSAIAIIAGALMVFFPRAGVMTLTTLVMLFFLLSGGLKTIFALQVRPAIGWGWILFSGLMSLALGFLILLLFTEALPWVLGVLLGVDFIVTGVWMLALAANAKKI</sequence>
<dbReference type="Proteomes" id="UP000437638">
    <property type="component" value="Unassembled WGS sequence"/>
</dbReference>